<dbReference type="CDD" id="cd07262">
    <property type="entry name" value="VOC_like"/>
    <property type="match status" value="1"/>
</dbReference>
<feature type="domain" description="VOC" evidence="1">
    <location>
        <begin position="1"/>
        <end position="124"/>
    </location>
</feature>
<dbReference type="InterPro" id="IPR037523">
    <property type="entry name" value="VOC_core"/>
</dbReference>
<dbReference type="SUPFAM" id="SSF54593">
    <property type="entry name" value="Glyoxalase/Bleomycin resistance protein/Dihydroxybiphenyl dioxygenase"/>
    <property type="match status" value="1"/>
</dbReference>
<keyword evidence="3" id="KW-1185">Reference proteome</keyword>
<dbReference type="RefSeq" id="WP_183365492.1">
    <property type="nucleotide sequence ID" value="NZ_JACIEZ010000002.1"/>
</dbReference>
<accession>A0A7W6J3S6</accession>
<comment type="caution">
    <text evidence="2">The sequence shown here is derived from an EMBL/GenBank/DDBJ whole genome shotgun (WGS) entry which is preliminary data.</text>
</comment>
<keyword evidence="2" id="KW-0223">Dioxygenase</keyword>
<proteinExistence type="predicted"/>
<dbReference type="Proteomes" id="UP000528286">
    <property type="component" value="Unassembled WGS sequence"/>
</dbReference>
<dbReference type="AlphaFoldDB" id="A0A7W6J3S6"/>
<dbReference type="GO" id="GO:0016829">
    <property type="term" value="F:lyase activity"/>
    <property type="evidence" value="ECO:0007669"/>
    <property type="project" value="UniProtKB-KW"/>
</dbReference>
<organism evidence="2 3">
    <name type="scientific">Gellertiella hungarica</name>
    <dbReference type="NCBI Taxonomy" id="1572859"/>
    <lineage>
        <taxon>Bacteria</taxon>
        <taxon>Pseudomonadati</taxon>
        <taxon>Pseudomonadota</taxon>
        <taxon>Alphaproteobacteria</taxon>
        <taxon>Hyphomicrobiales</taxon>
        <taxon>Rhizobiaceae</taxon>
        <taxon>Gellertiella</taxon>
    </lineage>
</organism>
<dbReference type="EMBL" id="JACIEZ010000002">
    <property type="protein sequence ID" value="MBB4064256.1"/>
    <property type="molecule type" value="Genomic_DNA"/>
</dbReference>
<dbReference type="Pfam" id="PF00903">
    <property type="entry name" value="Glyoxalase"/>
    <property type="match status" value="1"/>
</dbReference>
<dbReference type="PANTHER" id="PTHR35006:SF1">
    <property type="entry name" value="BLL2941 PROTEIN"/>
    <property type="match status" value="1"/>
</dbReference>
<dbReference type="InterPro" id="IPR029068">
    <property type="entry name" value="Glyas_Bleomycin-R_OHBP_Dase"/>
</dbReference>
<evidence type="ECO:0000313" key="3">
    <source>
        <dbReference type="Proteomes" id="UP000528286"/>
    </source>
</evidence>
<evidence type="ECO:0000259" key="1">
    <source>
        <dbReference type="PROSITE" id="PS51819"/>
    </source>
</evidence>
<keyword evidence="2" id="KW-0456">Lyase</keyword>
<dbReference type="Gene3D" id="3.10.180.10">
    <property type="entry name" value="2,3-Dihydroxybiphenyl 1,2-Dioxygenase, domain 1"/>
    <property type="match status" value="1"/>
</dbReference>
<sequence length="127" mass="13904">MLLYITLGTNDLERARRFYEAVMPTIGLTLEGADETEFGFGRTGDLRTRFWVTKPFDGNPATIGNGSMVALEAESRAAVDAFYHAALAHGGTDEGAPGLRPYHAHFYACYIRDPDGNKLSAVCERAE</sequence>
<name>A0A7W6J3S6_9HYPH</name>
<evidence type="ECO:0000313" key="2">
    <source>
        <dbReference type="EMBL" id="MBB4064256.1"/>
    </source>
</evidence>
<dbReference type="GO" id="GO:0051213">
    <property type="term" value="F:dioxygenase activity"/>
    <property type="evidence" value="ECO:0007669"/>
    <property type="project" value="UniProtKB-KW"/>
</dbReference>
<dbReference type="InterPro" id="IPR004360">
    <property type="entry name" value="Glyas_Fos-R_dOase_dom"/>
</dbReference>
<reference evidence="2 3" key="1">
    <citation type="submission" date="2020-08" db="EMBL/GenBank/DDBJ databases">
        <title>Genomic Encyclopedia of Type Strains, Phase IV (KMG-IV): sequencing the most valuable type-strain genomes for metagenomic binning, comparative biology and taxonomic classification.</title>
        <authorList>
            <person name="Goeker M."/>
        </authorList>
    </citation>
    <scope>NUCLEOTIDE SEQUENCE [LARGE SCALE GENOMIC DNA]</scope>
    <source>
        <strain evidence="2 3">DSM 29853</strain>
    </source>
</reference>
<protein>
    <submittedName>
        <fullName evidence="2">Catechol 2,3-dioxygenase-like lactoylglutathione lyase family enzyme</fullName>
    </submittedName>
</protein>
<keyword evidence="2" id="KW-0560">Oxidoreductase</keyword>
<gene>
    <name evidence="2" type="ORF">GGR23_001433</name>
</gene>
<dbReference type="PROSITE" id="PS51819">
    <property type="entry name" value="VOC"/>
    <property type="match status" value="1"/>
</dbReference>
<dbReference type="PANTHER" id="PTHR35006">
    <property type="entry name" value="GLYOXALASE FAMILY PROTEIN (AFU_ORTHOLOGUE AFUA_5G14830)"/>
    <property type="match status" value="1"/>
</dbReference>